<dbReference type="HOGENOM" id="CLU_754457_0_0_1"/>
<dbReference type="InterPro" id="IPR010730">
    <property type="entry name" value="HET"/>
</dbReference>
<gene>
    <name evidence="3" type="ORF">UCREL1_1357</name>
</gene>
<accession>M7TNX0</accession>
<dbReference type="AlphaFoldDB" id="M7TNX0"/>
<dbReference type="PANTHER" id="PTHR24148">
    <property type="entry name" value="ANKYRIN REPEAT DOMAIN-CONTAINING PROTEIN 39 HOMOLOG-RELATED"/>
    <property type="match status" value="1"/>
</dbReference>
<reference evidence="4" key="1">
    <citation type="journal article" date="2013" name="Genome Announc.">
        <title>Draft genome sequence of the grapevine dieback fungus Eutypa lata UCR-EL1.</title>
        <authorList>
            <person name="Blanco-Ulate B."/>
            <person name="Rolshausen P.E."/>
            <person name="Cantu D."/>
        </authorList>
    </citation>
    <scope>NUCLEOTIDE SEQUENCE [LARGE SCALE GENOMIC DNA]</scope>
    <source>
        <strain evidence="4">UCR-EL1</strain>
    </source>
</reference>
<dbReference type="Proteomes" id="UP000012174">
    <property type="component" value="Unassembled WGS sequence"/>
</dbReference>
<feature type="region of interest" description="Disordered" evidence="1">
    <location>
        <begin position="207"/>
        <end position="236"/>
    </location>
</feature>
<dbReference type="eggNOG" id="ENOG502SVPI">
    <property type="taxonomic scope" value="Eukaryota"/>
</dbReference>
<sequence length="367" mass="42024">MASLYAQLPLDHPDKQIRLLQIEAPLSDSNDHNFSMEAHDLHDDVRPSYIAISYTWGALIPILPITINGCEMQVQFNCWYALWQMRYHDHTKNEKLWIDSLCINQNDNEEKQFQVAMMGTIYSFAMWVASSLGTGDSIGTLGPTLASGRRNAIGRLRDRFDQMPYFDRVWIKQEIALARNVTLFGGLEAMSWLDFDRVINTVSASPYNPMANDTTGSDSDTTSVGSSTTVSDDDHHYHVHYDDHHHHDHDDDYDYDHDDDDDNLDLDSDCLDSGEKRSRDTKFNTKFKARIAPHSTTIQLCNHRAKTRQVWTFVDLVITYQKAKATNPLDKIYALLSLLPEEDPVRQNIPVVYGLGMENEFELALDM</sequence>
<keyword evidence="4" id="KW-1185">Reference proteome</keyword>
<organism evidence="3 4">
    <name type="scientific">Eutypa lata (strain UCR-EL1)</name>
    <name type="common">Grapevine dieback disease fungus</name>
    <name type="synonym">Eutypa armeniacae</name>
    <dbReference type="NCBI Taxonomy" id="1287681"/>
    <lineage>
        <taxon>Eukaryota</taxon>
        <taxon>Fungi</taxon>
        <taxon>Dikarya</taxon>
        <taxon>Ascomycota</taxon>
        <taxon>Pezizomycotina</taxon>
        <taxon>Sordariomycetes</taxon>
        <taxon>Xylariomycetidae</taxon>
        <taxon>Xylariales</taxon>
        <taxon>Diatrypaceae</taxon>
        <taxon>Eutypa</taxon>
    </lineage>
</organism>
<feature type="domain" description="Heterokaryon incompatibility" evidence="2">
    <location>
        <begin position="49"/>
        <end position="174"/>
    </location>
</feature>
<dbReference type="OrthoDB" id="2157530at2759"/>
<name>M7TNX0_EUTLA</name>
<evidence type="ECO:0000259" key="2">
    <source>
        <dbReference type="Pfam" id="PF06985"/>
    </source>
</evidence>
<dbReference type="KEGG" id="ela:UCREL1_1357"/>
<protein>
    <submittedName>
        <fullName evidence="3">Putative het domain protein</fullName>
    </submittedName>
</protein>
<dbReference type="STRING" id="1287681.M7TNX0"/>
<dbReference type="EMBL" id="KB705621">
    <property type="protein sequence ID" value="EMR71596.1"/>
    <property type="molecule type" value="Genomic_DNA"/>
</dbReference>
<dbReference type="PANTHER" id="PTHR24148:SF73">
    <property type="entry name" value="HET DOMAIN PROTEIN (AFU_ORTHOLOGUE AFUA_8G01020)"/>
    <property type="match status" value="1"/>
</dbReference>
<proteinExistence type="predicted"/>
<evidence type="ECO:0000256" key="1">
    <source>
        <dbReference type="SAM" id="MobiDB-lite"/>
    </source>
</evidence>
<dbReference type="InterPro" id="IPR052895">
    <property type="entry name" value="HetReg/Transcr_Mod"/>
</dbReference>
<dbReference type="Pfam" id="PF06985">
    <property type="entry name" value="HET"/>
    <property type="match status" value="1"/>
</dbReference>
<evidence type="ECO:0000313" key="4">
    <source>
        <dbReference type="Proteomes" id="UP000012174"/>
    </source>
</evidence>
<evidence type="ECO:0000313" key="3">
    <source>
        <dbReference type="EMBL" id="EMR71596.1"/>
    </source>
</evidence>
<feature type="compositionally biased region" description="Low complexity" evidence="1">
    <location>
        <begin position="213"/>
        <end position="230"/>
    </location>
</feature>